<gene>
    <name evidence="2" type="ORF">EV383_0211</name>
</gene>
<dbReference type="EMBL" id="SHKL01000001">
    <property type="protein sequence ID" value="RZT83408.1"/>
    <property type="molecule type" value="Genomic_DNA"/>
</dbReference>
<accession>A0A4Q7URL9</accession>
<feature type="compositionally biased region" description="Basic and acidic residues" evidence="1">
    <location>
        <begin position="11"/>
        <end position="23"/>
    </location>
</feature>
<feature type="region of interest" description="Disordered" evidence="1">
    <location>
        <begin position="1"/>
        <end position="24"/>
    </location>
</feature>
<protein>
    <submittedName>
        <fullName evidence="2">Uncharacterized protein</fullName>
    </submittedName>
</protein>
<dbReference type="Proteomes" id="UP000291591">
    <property type="component" value="Unassembled WGS sequence"/>
</dbReference>
<sequence>MSGSSVSFTERYAELHPSERREPAPVVDEWWQCRPGRGKQSDHAGPAANVVDVQLPLYL</sequence>
<reference evidence="2 3" key="1">
    <citation type="submission" date="2019-02" db="EMBL/GenBank/DDBJ databases">
        <title>Sequencing the genomes of 1000 actinobacteria strains.</title>
        <authorList>
            <person name="Klenk H.-P."/>
        </authorList>
    </citation>
    <scope>NUCLEOTIDE SEQUENCE [LARGE SCALE GENOMIC DNA]</scope>
    <source>
        <strain evidence="2 3">DSM 45779</strain>
    </source>
</reference>
<organism evidence="2 3">
    <name type="scientific">Pseudonocardia sediminis</name>
    <dbReference type="NCBI Taxonomy" id="1397368"/>
    <lineage>
        <taxon>Bacteria</taxon>
        <taxon>Bacillati</taxon>
        <taxon>Actinomycetota</taxon>
        <taxon>Actinomycetes</taxon>
        <taxon>Pseudonocardiales</taxon>
        <taxon>Pseudonocardiaceae</taxon>
        <taxon>Pseudonocardia</taxon>
    </lineage>
</organism>
<evidence type="ECO:0000256" key="1">
    <source>
        <dbReference type="SAM" id="MobiDB-lite"/>
    </source>
</evidence>
<evidence type="ECO:0000313" key="3">
    <source>
        <dbReference type="Proteomes" id="UP000291591"/>
    </source>
</evidence>
<evidence type="ECO:0000313" key="2">
    <source>
        <dbReference type="EMBL" id="RZT83408.1"/>
    </source>
</evidence>
<proteinExistence type="predicted"/>
<name>A0A4Q7URL9_PSEST</name>
<comment type="caution">
    <text evidence="2">The sequence shown here is derived from an EMBL/GenBank/DDBJ whole genome shotgun (WGS) entry which is preliminary data.</text>
</comment>
<dbReference type="AlphaFoldDB" id="A0A4Q7URL9"/>
<keyword evidence="3" id="KW-1185">Reference proteome</keyword>